<dbReference type="PANTHER" id="PTHR28089:SF1">
    <property type="entry name" value="PROTEIN ZDS1-RELATED"/>
    <property type="match status" value="1"/>
</dbReference>
<feature type="compositionally biased region" description="Basic and acidic residues" evidence="1">
    <location>
        <begin position="362"/>
        <end position="371"/>
    </location>
</feature>
<dbReference type="InterPro" id="IPR040206">
    <property type="entry name" value="Zds1/2"/>
</dbReference>
<feature type="region of interest" description="Disordered" evidence="1">
    <location>
        <begin position="46"/>
        <end position="394"/>
    </location>
</feature>
<name>A0A2T0AJP8_RHOTO</name>
<organism evidence="3 4">
    <name type="scientific">Rhodotorula toruloides</name>
    <name type="common">Yeast</name>
    <name type="synonym">Rhodosporidium toruloides</name>
    <dbReference type="NCBI Taxonomy" id="5286"/>
    <lineage>
        <taxon>Eukaryota</taxon>
        <taxon>Fungi</taxon>
        <taxon>Dikarya</taxon>
        <taxon>Basidiomycota</taxon>
        <taxon>Pucciniomycotina</taxon>
        <taxon>Microbotryomycetes</taxon>
        <taxon>Sporidiobolales</taxon>
        <taxon>Sporidiobolaceae</taxon>
        <taxon>Rhodotorula</taxon>
    </lineage>
</organism>
<reference evidence="3 4" key="1">
    <citation type="journal article" date="2018" name="Elife">
        <title>Functional genomics of lipid metabolism in the oleaginous yeast Rhodosporidium toruloides.</title>
        <authorList>
            <person name="Coradetti S.T."/>
            <person name="Pinel D."/>
            <person name="Geiselman G."/>
            <person name="Ito M."/>
            <person name="Mondo S."/>
            <person name="Reilly M.C."/>
            <person name="Cheng Y.F."/>
            <person name="Bauer S."/>
            <person name="Grigoriev I."/>
            <person name="Gladden J.M."/>
            <person name="Simmons B.A."/>
            <person name="Brem R."/>
            <person name="Arkin A.P."/>
            <person name="Skerker J.M."/>
        </authorList>
    </citation>
    <scope>NUCLEOTIDE SEQUENCE [LARGE SCALE GENOMIC DNA]</scope>
    <source>
        <strain evidence="3 4">NBRC 0880</strain>
    </source>
</reference>
<feature type="compositionally biased region" description="Pro residues" evidence="1">
    <location>
        <begin position="284"/>
        <end position="294"/>
    </location>
</feature>
<dbReference type="Proteomes" id="UP000239560">
    <property type="component" value="Unassembled WGS sequence"/>
</dbReference>
<dbReference type="GO" id="GO:0005737">
    <property type="term" value="C:cytoplasm"/>
    <property type="evidence" value="ECO:0007669"/>
    <property type="project" value="TreeGrafter"/>
</dbReference>
<dbReference type="PANTHER" id="PTHR28089">
    <property type="entry name" value="PROTEIN ZDS1-RELATED"/>
    <property type="match status" value="1"/>
</dbReference>
<evidence type="ECO:0000256" key="1">
    <source>
        <dbReference type="SAM" id="MobiDB-lite"/>
    </source>
</evidence>
<dbReference type="OrthoDB" id="5589766at2759"/>
<feature type="compositionally biased region" description="Pro residues" evidence="1">
    <location>
        <begin position="372"/>
        <end position="389"/>
    </location>
</feature>
<dbReference type="InterPro" id="IPR013941">
    <property type="entry name" value="ZDS1_C"/>
</dbReference>
<dbReference type="GO" id="GO:0010971">
    <property type="term" value="P:positive regulation of G2/M transition of mitotic cell cycle"/>
    <property type="evidence" value="ECO:0007669"/>
    <property type="project" value="TreeGrafter"/>
</dbReference>
<feature type="domain" description="Protein Zds1 C-terminal" evidence="2">
    <location>
        <begin position="395"/>
        <end position="447"/>
    </location>
</feature>
<dbReference type="GO" id="GO:0030010">
    <property type="term" value="P:establishment of cell polarity"/>
    <property type="evidence" value="ECO:0007669"/>
    <property type="project" value="TreeGrafter"/>
</dbReference>
<accession>A0A2T0AJP8</accession>
<dbReference type="Pfam" id="PF08632">
    <property type="entry name" value="Zds_C"/>
    <property type="match status" value="1"/>
</dbReference>
<dbReference type="SMART" id="SM01327">
    <property type="entry name" value="Zds_C"/>
    <property type="match status" value="1"/>
</dbReference>
<feature type="compositionally biased region" description="Low complexity" evidence="1">
    <location>
        <begin position="233"/>
        <end position="248"/>
    </location>
</feature>
<evidence type="ECO:0000313" key="4">
    <source>
        <dbReference type="Proteomes" id="UP000239560"/>
    </source>
</evidence>
<feature type="compositionally biased region" description="Basic and acidic residues" evidence="1">
    <location>
        <begin position="330"/>
        <end position="350"/>
    </location>
</feature>
<gene>
    <name evidence="3" type="ORF">AAT19DRAFT_9284</name>
</gene>
<dbReference type="AlphaFoldDB" id="A0A2T0AJP8"/>
<feature type="compositionally biased region" description="Pro residues" evidence="1">
    <location>
        <begin position="259"/>
        <end position="270"/>
    </location>
</feature>
<evidence type="ECO:0000259" key="2">
    <source>
        <dbReference type="SMART" id="SM01327"/>
    </source>
</evidence>
<proteinExistence type="predicted"/>
<protein>
    <recommendedName>
        <fullName evidence="2">Protein Zds1 C-terminal domain-containing protein</fullName>
    </recommendedName>
</protein>
<feature type="compositionally biased region" description="Low complexity" evidence="1">
    <location>
        <begin position="1"/>
        <end position="17"/>
    </location>
</feature>
<evidence type="ECO:0000313" key="3">
    <source>
        <dbReference type="EMBL" id="PRQ78216.1"/>
    </source>
</evidence>
<dbReference type="EMBL" id="LCTV02000001">
    <property type="protein sequence ID" value="PRQ78216.1"/>
    <property type="molecule type" value="Genomic_DNA"/>
</dbReference>
<feature type="compositionally biased region" description="Basic and acidic residues" evidence="1">
    <location>
        <begin position="197"/>
        <end position="208"/>
    </location>
</feature>
<comment type="caution">
    <text evidence="3">The sequence shown here is derived from an EMBL/GenBank/DDBJ whole genome shotgun (WGS) entry which is preliminary data.</text>
</comment>
<sequence>MLTLALAAKAEAEGTTTGEEEEGERLGRVLRRSLSLNPHRVAAAAASAAEFGTTLQSTPEETSDQLSDEAPIIVPPPGQILRRNARTKIRKGSIGSEVGRGGSRFGPQRRSRSSTGDLRASTSSTTLSTAEDGELPAGDISFDESVESEETRPGGPVRQPTLSSAEDDAATGPSPPSSDSQHVPRHIEVASPAPAEPLRHVLVDKPMEDEPLAMPEHVAAQHGPPVLAFPTVSDSSSSSPSTISPASPDYDWATHHLPVPAPAPPPPPEPQYTVHPQHSLRSDIPPPQAVPVPLPERRDSVSSQASRPESPKPSVKEKKSGWARLGLGSSEEKAKKKGKGKEDSSEKTKESSGFLGGLFGRKRTEEHERPPPRAPSPPPEPRIPPPPPTASGVLLPNGKYANFYRLPIHVERAVYRLSHIKLANPRRPLYEQVLISNLMCALRRALAAVMGLLTILAPQSGTSA</sequence>
<feature type="region of interest" description="Disordered" evidence="1">
    <location>
        <begin position="1"/>
        <end position="26"/>
    </location>
</feature>